<dbReference type="Proteomes" id="UP000008022">
    <property type="component" value="Unassembled WGS sequence"/>
</dbReference>
<dbReference type="AlphaFoldDB" id="A0A0E0P088"/>
<keyword evidence="2" id="KW-1185">Reference proteome</keyword>
<dbReference type="HOGENOM" id="CLU_2350428_0_0_1"/>
<organism evidence="1 2">
    <name type="scientific">Oryza rufipogon</name>
    <name type="common">Brownbeard rice</name>
    <name type="synonym">Asian wild rice</name>
    <dbReference type="NCBI Taxonomy" id="4529"/>
    <lineage>
        <taxon>Eukaryota</taxon>
        <taxon>Viridiplantae</taxon>
        <taxon>Streptophyta</taxon>
        <taxon>Embryophyta</taxon>
        <taxon>Tracheophyta</taxon>
        <taxon>Spermatophyta</taxon>
        <taxon>Magnoliopsida</taxon>
        <taxon>Liliopsida</taxon>
        <taxon>Poales</taxon>
        <taxon>Poaceae</taxon>
        <taxon>BOP clade</taxon>
        <taxon>Oryzoideae</taxon>
        <taxon>Oryzeae</taxon>
        <taxon>Oryzinae</taxon>
        <taxon>Oryza</taxon>
    </lineage>
</organism>
<dbReference type="EnsemblPlants" id="ORUFI03G32640.1">
    <property type="protein sequence ID" value="ORUFI03G32640.1"/>
    <property type="gene ID" value="ORUFI03G32640"/>
</dbReference>
<protein>
    <submittedName>
        <fullName evidence="1">Uncharacterized protein</fullName>
    </submittedName>
</protein>
<reference evidence="1" key="2">
    <citation type="submission" date="2015-06" db="UniProtKB">
        <authorList>
            <consortium name="EnsemblPlants"/>
        </authorList>
    </citation>
    <scope>IDENTIFICATION</scope>
</reference>
<evidence type="ECO:0000313" key="1">
    <source>
        <dbReference type="EnsemblPlants" id="ORUFI03G32640.1"/>
    </source>
</evidence>
<name>A0A0E0P088_ORYRU</name>
<dbReference type="Gramene" id="ORUFI03G32640.1">
    <property type="protein sequence ID" value="ORUFI03G32640.1"/>
    <property type="gene ID" value="ORUFI03G32640"/>
</dbReference>
<accession>A0A0E0P088</accession>
<evidence type="ECO:0000313" key="2">
    <source>
        <dbReference type="Proteomes" id="UP000008022"/>
    </source>
</evidence>
<reference evidence="2" key="1">
    <citation type="submission" date="2013-06" db="EMBL/GenBank/DDBJ databases">
        <authorList>
            <person name="Zhao Q."/>
        </authorList>
    </citation>
    <scope>NUCLEOTIDE SEQUENCE</scope>
    <source>
        <strain evidence="2">cv. W1943</strain>
    </source>
</reference>
<sequence length="97" mass="11389">MCCSPVDRCESTGSSWTRQRPWRGWGWWGHRGGRLHLPGRSVHRGPRSPALEFLSYRRTAMRWRMNWTGRNRYAYPAIRSVGADGNIFFKAVFGRYV</sequence>
<proteinExistence type="predicted"/>